<evidence type="ECO:0000256" key="4">
    <source>
        <dbReference type="ARBA" id="ARBA00015925"/>
    </source>
</evidence>
<dbReference type="PROSITE" id="PS51733">
    <property type="entry name" value="BPL_LPL_CATALYTIC"/>
    <property type="match status" value="1"/>
</dbReference>
<evidence type="ECO:0000313" key="8">
    <source>
        <dbReference type="Proteomes" id="UP000012174"/>
    </source>
</evidence>
<dbReference type="Proteomes" id="UP000012174">
    <property type="component" value="Unassembled WGS sequence"/>
</dbReference>
<gene>
    <name evidence="7" type="ORF">UCREL1_2614</name>
</gene>
<dbReference type="OMA" id="TTFTRNK"/>
<dbReference type="PANTHER" id="PTHR12561">
    <property type="entry name" value="LIPOATE-PROTEIN LIGASE"/>
    <property type="match status" value="1"/>
</dbReference>
<keyword evidence="8" id="KW-1185">Reference proteome</keyword>
<comment type="pathway">
    <text evidence="2">Protein modification; protein lipoylation via exogenous pathway; protein N(6)-(lipoyl)lysine from lipoate: step 2/2.</text>
</comment>
<dbReference type="STRING" id="1287681.M7T1D1"/>
<dbReference type="InterPro" id="IPR045864">
    <property type="entry name" value="aa-tRNA-synth_II/BPL/LPL"/>
</dbReference>
<dbReference type="OrthoDB" id="201621at2759"/>
<feature type="region of interest" description="Disordered" evidence="5">
    <location>
        <begin position="151"/>
        <end position="175"/>
    </location>
</feature>
<dbReference type="PANTHER" id="PTHR12561:SF3">
    <property type="entry name" value="LIPOYLTRANSFERASE 1, MITOCHONDRIAL"/>
    <property type="match status" value="1"/>
</dbReference>
<evidence type="ECO:0000256" key="2">
    <source>
        <dbReference type="ARBA" id="ARBA00005085"/>
    </source>
</evidence>
<dbReference type="GO" id="GO:0017118">
    <property type="term" value="F:lipoyltransferase activity"/>
    <property type="evidence" value="ECO:0007669"/>
    <property type="project" value="TreeGrafter"/>
</dbReference>
<dbReference type="GO" id="GO:0005739">
    <property type="term" value="C:mitochondrion"/>
    <property type="evidence" value="ECO:0007669"/>
    <property type="project" value="TreeGrafter"/>
</dbReference>
<dbReference type="EMBL" id="KB705880">
    <property type="protein sequence ID" value="EMR70367.1"/>
    <property type="molecule type" value="Genomic_DNA"/>
</dbReference>
<dbReference type="CDD" id="cd16443">
    <property type="entry name" value="LplA"/>
    <property type="match status" value="1"/>
</dbReference>
<evidence type="ECO:0000256" key="3">
    <source>
        <dbReference type="ARBA" id="ARBA00008242"/>
    </source>
</evidence>
<dbReference type="InterPro" id="IPR004143">
    <property type="entry name" value="BPL_LPL_catalytic"/>
</dbReference>
<dbReference type="GO" id="GO:0009249">
    <property type="term" value="P:protein lipoylation"/>
    <property type="evidence" value="ECO:0007669"/>
    <property type="project" value="InterPro"/>
</dbReference>
<keyword evidence="7" id="KW-0808">Transferase</keyword>
<evidence type="ECO:0000256" key="1">
    <source>
        <dbReference type="ARBA" id="ARBA00003253"/>
    </source>
</evidence>
<sequence length="387" mass="42132">MYISRSPDPYLNLSIEHYLLEKSPPDSVVLFLYTNRPCVVIGRNQNPWLEVNLGLVRQAPPPPGKAVSDEVSFTEVGKGNMTLGDGGVVDLVRRRSGGGAVFHDLGNLNYSVLCPPADFDRNKHAEMVVRGLRGLGATTARVNERHDIVIDGAPRPTLGPTADANASSSSSSDVTRTQTFKISGSAYKLTRKRALHHGTCLLTSPNLGSVVGRLLRSPAEPYIKARGVASVRSPIRNVGVAPLRFQQAVVGEFQALYGGLGATDVRPEFVGASEALEIPELVRGYEELRTKDWLYTQTPQFTLSTQPTVDDPRPRPALPDYLPRDFRTEMTVRHGQITAVSGDGLPESLVSTYLHEVPDWRPKVGDEHIGRWLNGLLGAGGSVEVKE</sequence>
<dbReference type="UniPathway" id="UPA00537">
    <property type="reaction ID" value="UER00595"/>
</dbReference>
<dbReference type="Gene3D" id="3.30.930.10">
    <property type="entry name" value="Bira Bifunctional Protein, Domain 2"/>
    <property type="match status" value="1"/>
</dbReference>
<dbReference type="Pfam" id="PF21948">
    <property type="entry name" value="LplA-B_cat"/>
    <property type="match status" value="1"/>
</dbReference>
<comment type="function">
    <text evidence="1">Catalyzes both the ATP-dependent activation of exogenously supplied lipoate to lipoyl-AMP and the transfer of the activated lipoyl onto the lipoyl domains of lipoate-dependent enzymes.</text>
</comment>
<name>M7T1D1_EUTLA</name>
<accession>M7T1D1</accession>
<reference evidence="8" key="1">
    <citation type="journal article" date="2013" name="Genome Announc.">
        <title>Draft genome sequence of the grapevine dieback fungus Eutypa lata UCR-EL1.</title>
        <authorList>
            <person name="Blanco-Ulate B."/>
            <person name="Rolshausen P.E."/>
            <person name="Cantu D."/>
        </authorList>
    </citation>
    <scope>NUCLEOTIDE SEQUENCE [LARGE SCALE GENOMIC DNA]</scope>
    <source>
        <strain evidence="8">UCR-EL1</strain>
    </source>
</reference>
<dbReference type="KEGG" id="ela:UCREL1_2614"/>
<comment type="similarity">
    <text evidence="3">Belongs to the LplA family.</text>
</comment>
<dbReference type="eggNOG" id="KOG3159">
    <property type="taxonomic scope" value="Eukaryota"/>
</dbReference>
<dbReference type="SUPFAM" id="SSF55681">
    <property type="entry name" value="Class II aaRS and biotin synthetases"/>
    <property type="match status" value="1"/>
</dbReference>
<evidence type="ECO:0000256" key="5">
    <source>
        <dbReference type="SAM" id="MobiDB-lite"/>
    </source>
</evidence>
<feature type="domain" description="BPL/LPL catalytic" evidence="6">
    <location>
        <begin position="24"/>
        <end position="261"/>
    </location>
</feature>
<dbReference type="AlphaFoldDB" id="M7T1D1"/>
<proteinExistence type="inferred from homology"/>
<organism evidence="7 8">
    <name type="scientific">Eutypa lata (strain UCR-EL1)</name>
    <name type="common">Grapevine dieback disease fungus</name>
    <name type="synonym">Eutypa armeniacae</name>
    <dbReference type="NCBI Taxonomy" id="1287681"/>
    <lineage>
        <taxon>Eukaryota</taxon>
        <taxon>Fungi</taxon>
        <taxon>Dikarya</taxon>
        <taxon>Ascomycota</taxon>
        <taxon>Pezizomycotina</taxon>
        <taxon>Sordariomycetes</taxon>
        <taxon>Xylariomycetidae</taxon>
        <taxon>Xylariales</taxon>
        <taxon>Diatrypaceae</taxon>
        <taxon>Eutypa</taxon>
    </lineage>
</organism>
<evidence type="ECO:0000313" key="7">
    <source>
        <dbReference type="EMBL" id="EMR70367.1"/>
    </source>
</evidence>
<dbReference type="HOGENOM" id="CLU_022986_3_0_1"/>
<protein>
    <recommendedName>
        <fullName evidence="4">Putative lipoate-protein ligase A</fullName>
    </recommendedName>
</protein>
<dbReference type="InterPro" id="IPR004562">
    <property type="entry name" value="LipoylTrfase_LipoateP_Ligase"/>
</dbReference>
<evidence type="ECO:0000259" key="6">
    <source>
        <dbReference type="PROSITE" id="PS51733"/>
    </source>
</evidence>